<evidence type="ECO:0000313" key="9">
    <source>
        <dbReference type="EMBL" id="KAG7530129.1"/>
    </source>
</evidence>
<keyword evidence="10" id="KW-1185">Reference proteome</keyword>
<dbReference type="GO" id="GO:0008168">
    <property type="term" value="F:methyltransferase activity"/>
    <property type="evidence" value="ECO:0007669"/>
    <property type="project" value="InterPro"/>
</dbReference>
<proteinExistence type="predicted"/>
<dbReference type="GO" id="GO:0003735">
    <property type="term" value="F:structural constituent of ribosome"/>
    <property type="evidence" value="ECO:0007669"/>
    <property type="project" value="TreeGrafter"/>
</dbReference>
<accession>A0A8K0NNE4</accession>
<evidence type="ECO:0000256" key="4">
    <source>
        <dbReference type="ARBA" id="ARBA00023004"/>
    </source>
</evidence>
<dbReference type="PANTHER" id="PTHR13184">
    <property type="entry name" value="37S RIBOSOMAL PROTEIN S22"/>
    <property type="match status" value="1"/>
</dbReference>
<feature type="region of interest" description="Disordered" evidence="8">
    <location>
        <begin position="789"/>
        <end position="811"/>
    </location>
</feature>
<dbReference type="AlphaFoldDB" id="A0A8K0NNE4"/>
<keyword evidence="5" id="KW-0411">Iron-sulfur</keyword>
<evidence type="ECO:0000313" key="10">
    <source>
        <dbReference type="Proteomes" id="UP000812966"/>
    </source>
</evidence>
<evidence type="ECO:0000256" key="1">
    <source>
        <dbReference type="ARBA" id="ARBA00004173"/>
    </source>
</evidence>
<feature type="compositionally biased region" description="Polar residues" evidence="8">
    <location>
        <begin position="226"/>
        <end position="244"/>
    </location>
</feature>
<feature type="region of interest" description="Disordered" evidence="8">
    <location>
        <begin position="206"/>
        <end position="245"/>
    </location>
</feature>
<sequence length="811" mass="89389">MRSYRACLKPGLCSTATSRTGCRHIRTTAVAADNKAIPGFVDDNASHSRAGLDPTTVGLLDDMNLGMGSGHRSVRRKRPLIYGEDLPSNDTPKGSSTSKTQEAEEDDEAELDFLAEVLMNEPDELEALDEVARLAGDDILAARHDNEDESNQYIEREDRLSPAAAFGSKRVGMVVIPEELNDAIQARVDESDNRKLLRQAFLSKMSTAKSPRAAPVPRGSSKRAHLSSSLQEHNASPGSTSSGYVNRRSEAVTPLSALLSAIVDLPGEYAAVRNVLGELKMRLGRREWEAMCGRSTTIGRTDRNGRWAIIDGGIGSGLWAVQDALGLLQSSKAGDSERAASGLHLDVVHGSRHILELAQSLTTQADFKGDINFTRLYKPTERPGVILAPYYLSKLANQVARRRKLKELWETGAETIILIDSGSNEGFRIIADARQYLLDLGRQTPVGAEDLELDEIDRIVLREKRKVKKARRKARDFDAVGGVLEMVDGKEVLRIGDQLFYPEAEDGDDTMNVALESELQEEPDVPTPTSRPERVLSDRFIGSHVIAPCPHDGACPLLSTRDSCHFSQRVQTPRFVRKTKHSKSGESDSNYSYVVIRRGRRPMAETSGTGLYGGVAKDEAQRQAAKEESMQQGMIVPIKGARDGSFEVMRYIPPKASTEPPGPVDPLESSRIQDTLRKEAYQWPRLVYPPLKRSGHVVMDTCHPSGAIVRQTVAKSHSKQAYYDARKVNWGDLFPHPSKGKDTIRDRGVKRLNKVEHVEGVQVDEDDDLADIPIREDWPVAKLVNVGGVGEERAGDGQDDGDIIVRTYDQQ</sequence>
<dbReference type="Proteomes" id="UP000812966">
    <property type="component" value="Unassembled WGS sequence"/>
</dbReference>
<name>A0A8K0NNE4_9TREE</name>
<feature type="compositionally biased region" description="Polar residues" evidence="8">
    <location>
        <begin position="88"/>
        <end position="100"/>
    </location>
</feature>
<reference evidence="9" key="1">
    <citation type="submission" date="2020-04" db="EMBL/GenBank/DDBJ databases">
        <title>Analysis of mating type loci in Filobasidium floriforme.</title>
        <authorList>
            <person name="Nowrousian M."/>
        </authorList>
    </citation>
    <scope>NUCLEOTIDE SEQUENCE</scope>
    <source>
        <strain evidence="9">CBS 6242</strain>
    </source>
</reference>
<dbReference type="InterPro" id="IPR052571">
    <property type="entry name" value="Mt_RNA_Methyltransferase"/>
</dbReference>
<comment type="function">
    <text evidence="7">Mitochondrial ribosome (mitoribosome) assembly factor. Binds at the interface of the head and body domains of the mitochondrial small ribosomal subunit (mt-SSU), occluding the mRNA channel and preventing compaction of the head domain towards the body. Probable inactive methyltransferase: retains the characteristic folding and ability to bind S-adenosyl-L-methionine, but it probably lost its methyltransferase activity.</text>
</comment>
<comment type="caution">
    <text evidence="9">The sequence shown here is derived from an EMBL/GenBank/DDBJ whole genome shotgun (WGS) entry which is preliminary data.</text>
</comment>
<evidence type="ECO:0000256" key="3">
    <source>
        <dbReference type="ARBA" id="ARBA00022946"/>
    </source>
</evidence>
<dbReference type="Pfam" id="PF09243">
    <property type="entry name" value="Rsm22"/>
    <property type="match status" value="3"/>
</dbReference>
<keyword evidence="6" id="KW-0496">Mitochondrion</keyword>
<evidence type="ECO:0000256" key="6">
    <source>
        <dbReference type="ARBA" id="ARBA00023128"/>
    </source>
</evidence>
<dbReference type="GO" id="GO:0005763">
    <property type="term" value="C:mitochondrial small ribosomal subunit"/>
    <property type="evidence" value="ECO:0007669"/>
    <property type="project" value="TreeGrafter"/>
</dbReference>
<dbReference type="EMBL" id="JABELV010000127">
    <property type="protein sequence ID" value="KAG7530129.1"/>
    <property type="molecule type" value="Genomic_DNA"/>
</dbReference>
<gene>
    <name evidence="9" type="ORF">FFLO_05244</name>
</gene>
<protein>
    <submittedName>
        <fullName evidence="9">Uncharacterized protein</fullName>
    </submittedName>
</protein>
<comment type="subcellular location">
    <subcellularLocation>
        <location evidence="1">Mitochondrion</location>
    </subcellularLocation>
</comment>
<keyword evidence="3" id="KW-0809">Transit peptide</keyword>
<evidence type="ECO:0000256" key="8">
    <source>
        <dbReference type="SAM" id="MobiDB-lite"/>
    </source>
</evidence>
<keyword evidence="4" id="KW-0408">Iron</keyword>
<dbReference type="InterPro" id="IPR015324">
    <property type="entry name" value="Ribosomal_Rsm22-like"/>
</dbReference>
<evidence type="ECO:0000256" key="2">
    <source>
        <dbReference type="ARBA" id="ARBA00022723"/>
    </source>
</evidence>
<dbReference type="GO" id="GO:0051536">
    <property type="term" value="F:iron-sulfur cluster binding"/>
    <property type="evidence" value="ECO:0007669"/>
    <property type="project" value="UniProtKB-KW"/>
</dbReference>
<dbReference type="PANTHER" id="PTHR13184:SF5">
    <property type="entry name" value="METHYLTRANSFERASE-LIKE PROTEIN 17, MITOCHONDRIAL"/>
    <property type="match status" value="1"/>
</dbReference>
<feature type="region of interest" description="Disordered" evidence="8">
    <location>
        <begin position="68"/>
        <end position="107"/>
    </location>
</feature>
<keyword evidence="2" id="KW-0479">Metal-binding</keyword>
<dbReference type="GO" id="GO:0046872">
    <property type="term" value="F:metal ion binding"/>
    <property type="evidence" value="ECO:0007669"/>
    <property type="project" value="UniProtKB-KW"/>
</dbReference>
<evidence type="ECO:0000256" key="5">
    <source>
        <dbReference type="ARBA" id="ARBA00023014"/>
    </source>
</evidence>
<organism evidence="9 10">
    <name type="scientific">Filobasidium floriforme</name>
    <dbReference type="NCBI Taxonomy" id="5210"/>
    <lineage>
        <taxon>Eukaryota</taxon>
        <taxon>Fungi</taxon>
        <taxon>Dikarya</taxon>
        <taxon>Basidiomycota</taxon>
        <taxon>Agaricomycotina</taxon>
        <taxon>Tremellomycetes</taxon>
        <taxon>Filobasidiales</taxon>
        <taxon>Filobasidiaceae</taxon>
        <taxon>Filobasidium</taxon>
    </lineage>
</organism>
<dbReference type="GO" id="GO:0006412">
    <property type="term" value="P:translation"/>
    <property type="evidence" value="ECO:0007669"/>
    <property type="project" value="InterPro"/>
</dbReference>
<evidence type="ECO:0000256" key="7">
    <source>
        <dbReference type="ARBA" id="ARBA00045681"/>
    </source>
</evidence>